<dbReference type="GO" id="GO:0005524">
    <property type="term" value="F:ATP binding"/>
    <property type="evidence" value="ECO:0007669"/>
    <property type="project" value="UniProtKB-KW"/>
</dbReference>
<evidence type="ECO:0000256" key="2">
    <source>
        <dbReference type="ARBA" id="ARBA00022741"/>
    </source>
</evidence>
<keyword evidence="3" id="KW-0418">Kinase</keyword>
<dbReference type="GO" id="GO:0016020">
    <property type="term" value="C:membrane"/>
    <property type="evidence" value="ECO:0007669"/>
    <property type="project" value="TreeGrafter"/>
</dbReference>
<dbReference type="GO" id="GO:0005776">
    <property type="term" value="C:autophagosome"/>
    <property type="evidence" value="ECO:0007669"/>
    <property type="project" value="TreeGrafter"/>
</dbReference>
<feature type="domain" description="Protein kinase" evidence="5">
    <location>
        <begin position="1"/>
        <end position="202"/>
    </location>
</feature>
<dbReference type="PANTHER" id="PTHR24348:SF22">
    <property type="entry name" value="NON-SPECIFIC SERINE_THREONINE PROTEIN KINASE"/>
    <property type="match status" value="1"/>
</dbReference>
<dbReference type="EMBL" id="CAJJDM010000004">
    <property type="protein sequence ID" value="CAD8044701.1"/>
    <property type="molecule type" value="Genomic_DNA"/>
</dbReference>
<dbReference type="GO" id="GO:0000407">
    <property type="term" value="C:phagophore assembly site"/>
    <property type="evidence" value="ECO:0007669"/>
    <property type="project" value="TreeGrafter"/>
</dbReference>
<dbReference type="AlphaFoldDB" id="A0A8S1JR84"/>
<dbReference type="GO" id="GO:0004674">
    <property type="term" value="F:protein serine/threonine kinase activity"/>
    <property type="evidence" value="ECO:0007669"/>
    <property type="project" value="InterPro"/>
</dbReference>
<dbReference type="InterPro" id="IPR000719">
    <property type="entry name" value="Prot_kinase_dom"/>
</dbReference>
<keyword evidence="4" id="KW-0067">ATP-binding</keyword>
<organism evidence="6 7">
    <name type="scientific">Paramecium primaurelia</name>
    <dbReference type="NCBI Taxonomy" id="5886"/>
    <lineage>
        <taxon>Eukaryota</taxon>
        <taxon>Sar</taxon>
        <taxon>Alveolata</taxon>
        <taxon>Ciliophora</taxon>
        <taxon>Intramacronucleata</taxon>
        <taxon>Oligohymenophorea</taxon>
        <taxon>Peniculida</taxon>
        <taxon>Parameciidae</taxon>
        <taxon>Paramecium</taxon>
    </lineage>
</organism>
<dbReference type="GO" id="GO:0010506">
    <property type="term" value="P:regulation of autophagy"/>
    <property type="evidence" value="ECO:0007669"/>
    <property type="project" value="InterPro"/>
</dbReference>
<evidence type="ECO:0000256" key="1">
    <source>
        <dbReference type="ARBA" id="ARBA00022679"/>
    </source>
</evidence>
<keyword evidence="1" id="KW-0808">Transferase</keyword>
<accession>A0A8S1JR84</accession>
<evidence type="ECO:0000313" key="6">
    <source>
        <dbReference type="EMBL" id="CAD8044701.1"/>
    </source>
</evidence>
<dbReference type="Pfam" id="PF00069">
    <property type="entry name" value="Pkinase"/>
    <property type="match status" value="1"/>
</dbReference>
<evidence type="ECO:0000256" key="3">
    <source>
        <dbReference type="ARBA" id="ARBA00022777"/>
    </source>
</evidence>
<name>A0A8S1JR84_PARPR</name>
<evidence type="ECO:0000259" key="5">
    <source>
        <dbReference type="PROSITE" id="PS50011"/>
    </source>
</evidence>
<dbReference type="InterPro" id="IPR045269">
    <property type="entry name" value="Atg1-like"/>
</dbReference>
<dbReference type="SMART" id="SM00220">
    <property type="entry name" value="S_TKc"/>
    <property type="match status" value="1"/>
</dbReference>
<reference evidence="6" key="1">
    <citation type="submission" date="2021-01" db="EMBL/GenBank/DDBJ databases">
        <authorList>
            <consortium name="Genoscope - CEA"/>
            <person name="William W."/>
        </authorList>
    </citation>
    <scope>NUCLEOTIDE SEQUENCE</scope>
</reference>
<sequence length="325" mass="38211">MEYDCIAMDYCNNGDLSDYLKINRKNLNIQDIRDMIFQIAFGIWELHKFKIIHRDLKPQNILTHKQQDKLFLKICDLGLSKISKQGGGNHTVNIGTPYYMAPELIQNGDSNSSYDCSVDVWALGVIIYEFFSEEQLFAGRNIQIIFDQIKNLDIMQKLNKIYDVYLRNICEKCLYKNPKERPKIKQILIALDKIKFEKQKFMLKNDSTKLLQSQIKIKGAITTIQQNLYQQNNQKLNEENQINNSQQINYQEEPQNKIIEKSSQLQPSLNNLQVRLQVQLLSKIKDKKFANQLIFMYWNKKSEEEILKVIQAKGDELIVNSQKQY</sequence>
<gene>
    <name evidence="6" type="ORF">PPRIM_AZ9-3.1.T0080267</name>
</gene>
<dbReference type="OMA" id="DMIFQIA"/>
<dbReference type="PROSITE" id="PS00108">
    <property type="entry name" value="PROTEIN_KINASE_ST"/>
    <property type="match status" value="1"/>
</dbReference>
<evidence type="ECO:0000256" key="4">
    <source>
        <dbReference type="ARBA" id="ARBA00022840"/>
    </source>
</evidence>
<comment type="caution">
    <text evidence="6">The sequence shown here is derived from an EMBL/GenBank/DDBJ whole genome shotgun (WGS) entry which is preliminary data.</text>
</comment>
<dbReference type="PANTHER" id="PTHR24348">
    <property type="entry name" value="SERINE/THREONINE-PROTEIN KINASE UNC-51-RELATED"/>
    <property type="match status" value="1"/>
</dbReference>
<proteinExistence type="predicted"/>
<keyword evidence="2" id="KW-0547">Nucleotide-binding</keyword>
<dbReference type="GO" id="GO:0005829">
    <property type="term" value="C:cytosol"/>
    <property type="evidence" value="ECO:0007669"/>
    <property type="project" value="TreeGrafter"/>
</dbReference>
<keyword evidence="7" id="KW-1185">Reference proteome</keyword>
<evidence type="ECO:0000313" key="7">
    <source>
        <dbReference type="Proteomes" id="UP000688137"/>
    </source>
</evidence>
<dbReference type="InterPro" id="IPR008271">
    <property type="entry name" value="Ser/Thr_kinase_AS"/>
</dbReference>
<dbReference type="Proteomes" id="UP000688137">
    <property type="component" value="Unassembled WGS sequence"/>
</dbReference>
<dbReference type="PROSITE" id="PS50011">
    <property type="entry name" value="PROTEIN_KINASE_DOM"/>
    <property type="match status" value="1"/>
</dbReference>
<dbReference type="GO" id="GO:0000045">
    <property type="term" value="P:autophagosome assembly"/>
    <property type="evidence" value="ECO:0007669"/>
    <property type="project" value="TreeGrafter"/>
</dbReference>
<protein>
    <recommendedName>
        <fullName evidence="5">Protein kinase domain-containing protein</fullName>
    </recommendedName>
</protein>